<reference evidence="2 3" key="1">
    <citation type="journal article" date="2017" name="PLoS Biol.">
        <title>The sea cucumber genome provides insights into morphological evolution and visceral regeneration.</title>
        <authorList>
            <person name="Zhang X."/>
            <person name="Sun L."/>
            <person name="Yuan J."/>
            <person name="Sun Y."/>
            <person name="Gao Y."/>
            <person name="Zhang L."/>
            <person name="Li S."/>
            <person name="Dai H."/>
            <person name="Hamel J.F."/>
            <person name="Liu C."/>
            <person name="Yu Y."/>
            <person name="Liu S."/>
            <person name="Lin W."/>
            <person name="Guo K."/>
            <person name="Jin S."/>
            <person name="Xu P."/>
            <person name="Storey K.B."/>
            <person name="Huan P."/>
            <person name="Zhang T."/>
            <person name="Zhou Y."/>
            <person name="Zhang J."/>
            <person name="Lin C."/>
            <person name="Li X."/>
            <person name="Xing L."/>
            <person name="Huo D."/>
            <person name="Sun M."/>
            <person name="Wang L."/>
            <person name="Mercier A."/>
            <person name="Li F."/>
            <person name="Yang H."/>
            <person name="Xiang J."/>
        </authorList>
    </citation>
    <scope>NUCLEOTIDE SEQUENCE [LARGE SCALE GENOMIC DNA]</scope>
    <source>
        <strain evidence="2">Shaxun</strain>
        <tissue evidence="2">Muscle</tissue>
    </source>
</reference>
<sequence length="195" mass="22696">MGIHCLFLQINANIMPLTNAQKQRRYKEKLKACGKYDHFRERHRNEAQKSRAKQRHLESTLPSTMKKIQQEARRVATRRRVAAYRERRKTKEAMKKLPFSSAQAYAKATARVCNRLPETPHRRKTVCRNLCRSELGTTFTHQLQQLLLCHQPLTREVSAMKLLKLSSSFISEMTSVGRRQTGRMWSTSGQKKGAK</sequence>
<evidence type="ECO:0000313" key="3">
    <source>
        <dbReference type="Proteomes" id="UP000230750"/>
    </source>
</evidence>
<dbReference type="Proteomes" id="UP000230750">
    <property type="component" value="Unassembled WGS sequence"/>
</dbReference>
<evidence type="ECO:0000256" key="1">
    <source>
        <dbReference type="SAM" id="MobiDB-lite"/>
    </source>
</evidence>
<keyword evidence="3" id="KW-1185">Reference proteome</keyword>
<accession>A0A2G8KFT5</accession>
<proteinExistence type="predicted"/>
<organism evidence="2 3">
    <name type="scientific">Stichopus japonicus</name>
    <name type="common">Sea cucumber</name>
    <dbReference type="NCBI Taxonomy" id="307972"/>
    <lineage>
        <taxon>Eukaryota</taxon>
        <taxon>Metazoa</taxon>
        <taxon>Echinodermata</taxon>
        <taxon>Eleutherozoa</taxon>
        <taxon>Echinozoa</taxon>
        <taxon>Holothuroidea</taxon>
        <taxon>Aspidochirotacea</taxon>
        <taxon>Aspidochirotida</taxon>
        <taxon>Stichopodidae</taxon>
        <taxon>Apostichopus</taxon>
    </lineage>
</organism>
<name>A0A2G8KFT5_STIJA</name>
<dbReference type="AlphaFoldDB" id="A0A2G8KFT5"/>
<gene>
    <name evidence="2" type="ORF">BSL78_16278</name>
</gene>
<protein>
    <submittedName>
        <fullName evidence="2">Uncharacterized protein</fullName>
    </submittedName>
</protein>
<dbReference type="EMBL" id="MRZV01000617">
    <property type="protein sequence ID" value="PIK46861.1"/>
    <property type="molecule type" value="Genomic_DNA"/>
</dbReference>
<feature type="region of interest" description="Disordered" evidence="1">
    <location>
        <begin position="42"/>
        <end position="73"/>
    </location>
</feature>
<comment type="caution">
    <text evidence="2">The sequence shown here is derived from an EMBL/GenBank/DDBJ whole genome shotgun (WGS) entry which is preliminary data.</text>
</comment>
<evidence type="ECO:0000313" key="2">
    <source>
        <dbReference type="EMBL" id="PIK46861.1"/>
    </source>
</evidence>